<dbReference type="Pfam" id="PF12697">
    <property type="entry name" value="Abhydrolase_6"/>
    <property type="match status" value="1"/>
</dbReference>
<evidence type="ECO:0000313" key="4">
    <source>
        <dbReference type="Proteomes" id="UP000709295"/>
    </source>
</evidence>
<dbReference type="PANTHER" id="PTHR43194">
    <property type="entry name" value="HYDROLASE ALPHA/BETA FOLD FAMILY"/>
    <property type="match status" value="1"/>
</dbReference>
<comment type="caution">
    <text evidence="3">The sequence shown here is derived from an EMBL/GenBank/DDBJ whole genome shotgun (WGS) entry which is preliminary data.</text>
</comment>
<keyword evidence="4" id="KW-1185">Reference proteome</keyword>
<gene>
    <name evidence="3" type="ORF">JG688_00015398</name>
</gene>
<evidence type="ECO:0000256" key="1">
    <source>
        <dbReference type="SAM" id="MobiDB-lite"/>
    </source>
</evidence>
<evidence type="ECO:0000259" key="2">
    <source>
        <dbReference type="Pfam" id="PF12697"/>
    </source>
</evidence>
<evidence type="ECO:0000313" key="3">
    <source>
        <dbReference type="EMBL" id="KAG6947810.1"/>
    </source>
</evidence>
<reference evidence="3" key="1">
    <citation type="submission" date="2021-01" db="EMBL/GenBank/DDBJ databases">
        <title>Phytophthora aleatoria, a newly-described species from Pinus radiata is distinct from Phytophthora cactorum isolates based on comparative genomics.</title>
        <authorList>
            <person name="Mcdougal R."/>
            <person name="Panda P."/>
            <person name="Williams N."/>
            <person name="Studholme D.J."/>
        </authorList>
    </citation>
    <scope>NUCLEOTIDE SEQUENCE</scope>
    <source>
        <strain evidence="3">NZFS 4037</strain>
    </source>
</reference>
<dbReference type="Proteomes" id="UP000709295">
    <property type="component" value="Unassembled WGS sequence"/>
</dbReference>
<protein>
    <recommendedName>
        <fullName evidence="2">AB hydrolase-1 domain-containing protein</fullName>
    </recommendedName>
</protein>
<dbReference type="InterPro" id="IPR050228">
    <property type="entry name" value="Carboxylesterase_BioH"/>
</dbReference>
<feature type="non-terminal residue" evidence="3">
    <location>
        <position position="1"/>
    </location>
</feature>
<dbReference type="EMBL" id="JAENGY010001654">
    <property type="protein sequence ID" value="KAG6947810.1"/>
    <property type="molecule type" value="Genomic_DNA"/>
</dbReference>
<feature type="region of interest" description="Disordered" evidence="1">
    <location>
        <begin position="79"/>
        <end position="103"/>
    </location>
</feature>
<feature type="compositionally biased region" description="Polar residues" evidence="1">
    <location>
        <begin position="85"/>
        <end position="103"/>
    </location>
</feature>
<accession>A0A8J5ITC5</accession>
<dbReference type="AlphaFoldDB" id="A0A8J5ITC5"/>
<sequence>FIHIRHNLISASTTVSALVTAFSAKKMAKTVTLLFAHGAGFCKEIWEPITRRLRESPLLQSAAVQTEFISFDFKYHGSNRDESETPQVDLSDPTSPRLSHSSGDLTTWTTAEMLKRVGALKSKHPERTLIGIGHSMGACALWNTEVQHPGTFDGLVLFEPVFGDMNVDPVTDFLVSITLKRQSSWPTREAAENHLRSFKNFSAWDRESLEAYMKGGLVEDKSTGRTKLACSPAMEASLYCHKIMFCSDEQLARVKCQVFFHSGKRSKMFLPSIFEEMNEKWPHVYSVGEPIPRCSHVMIMEKPEAVTHKILENLRELEPYRAVSATLYHSRL</sequence>
<dbReference type="PANTHER" id="PTHR43194:SF2">
    <property type="entry name" value="PEROXISOMAL MEMBRANE PROTEIN LPX1"/>
    <property type="match status" value="1"/>
</dbReference>
<proteinExistence type="predicted"/>
<organism evidence="3 4">
    <name type="scientific">Phytophthora aleatoria</name>
    <dbReference type="NCBI Taxonomy" id="2496075"/>
    <lineage>
        <taxon>Eukaryota</taxon>
        <taxon>Sar</taxon>
        <taxon>Stramenopiles</taxon>
        <taxon>Oomycota</taxon>
        <taxon>Peronosporomycetes</taxon>
        <taxon>Peronosporales</taxon>
        <taxon>Peronosporaceae</taxon>
        <taxon>Phytophthora</taxon>
    </lineage>
</organism>
<name>A0A8J5ITC5_9STRA</name>
<dbReference type="InterPro" id="IPR000073">
    <property type="entry name" value="AB_hydrolase_1"/>
</dbReference>
<feature type="domain" description="AB hydrolase-1" evidence="2">
    <location>
        <begin position="33"/>
        <end position="306"/>
    </location>
</feature>